<name>A0AAV5BLD3_ELECO</name>
<feature type="compositionally biased region" description="Basic residues" evidence="1">
    <location>
        <begin position="1"/>
        <end position="10"/>
    </location>
</feature>
<evidence type="ECO:0000313" key="3">
    <source>
        <dbReference type="Proteomes" id="UP001054889"/>
    </source>
</evidence>
<organism evidence="2 3">
    <name type="scientific">Eleusine coracana subsp. coracana</name>
    <dbReference type="NCBI Taxonomy" id="191504"/>
    <lineage>
        <taxon>Eukaryota</taxon>
        <taxon>Viridiplantae</taxon>
        <taxon>Streptophyta</taxon>
        <taxon>Embryophyta</taxon>
        <taxon>Tracheophyta</taxon>
        <taxon>Spermatophyta</taxon>
        <taxon>Magnoliopsida</taxon>
        <taxon>Liliopsida</taxon>
        <taxon>Poales</taxon>
        <taxon>Poaceae</taxon>
        <taxon>PACMAD clade</taxon>
        <taxon>Chloridoideae</taxon>
        <taxon>Cynodonteae</taxon>
        <taxon>Eleusininae</taxon>
        <taxon>Eleusine</taxon>
    </lineage>
</organism>
<protein>
    <submittedName>
        <fullName evidence="2">Uncharacterized protein</fullName>
    </submittedName>
</protein>
<feature type="compositionally biased region" description="Pro residues" evidence="1">
    <location>
        <begin position="14"/>
        <end position="28"/>
    </location>
</feature>
<evidence type="ECO:0000313" key="2">
    <source>
        <dbReference type="EMBL" id="GJM87135.1"/>
    </source>
</evidence>
<accession>A0AAV5BLD3</accession>
<reference evidence="2" key="1">
    <citation type="journal article" date="2018" name="DNA Res.">
        <title>Multiple hybrid de novo genome assembly of finger millet, an orphan allotetraploid crop.</title>
        <authorList>
            <person name="Hatakeyama M."/>
            <person name="Aluri S."/>
            <person name="Balachadran M.T."/>
            <person name="Sivarajan S.R."/>
            <person name="Patrignani A."/>
            <person name="Gruter S."/>
            <person name="Poveda L."/>
            <person name="Shimizu-Inatsugi R."/>
            <person name="Baeten J."/>
            <person name="Francoijs K.J."/>
            <person name="Nataraja K.N."/>
            <person name="Reddy Y.A.N."/>
            <person name="Phadnis S."/>
            <person name="Ravikumar R.L."/>
            <person name="Schlapbach R."/>
            <person name="Sreeman S.M."/>
            <person name="Shimizu K.K."/>
        </authorList>
    </citation>
    <scope>NUCLEOTIDE SEQUENCE</scope>
</reference>
<gene>
    <name evidence="2" type="primary">ga03060</name>
    <name evidence="2" type="ORF">PR202_ga03060</name>
</gene>
<keyword evidence="3" id="KW-1185">Reference proteome</keyword>
<evidence type="ECO:0000256" key="1">
    <source>
        <dbReference type="SAM" id="MobiDB-lite"/>
    </source>
</evidence>
<dbReference type="PANTHER" id="PTHR37248:SF1">
    <property type="entry name" value="TRANSLATION INITIATION FACTOR"/>
    <property type="match status" value="1"/>
</dbReference>
<dbReference type="Proteomes" id="UP001054889">
    <property type="component" value="Unassembled WGS sequence"/>
</dbReference>
<proteinExistence type="predicted"/>
<feature type="region of interest" description="Disordered" evidence="1">
    <location>
        <begin position="1"/>
        <end position="33"/>
    </location>
</feature>
<dbReference type="AlphaFoldDB" id="A0AAV5BLD3"/>
<dbReference type="PANTHER" id="PTHR37248">
    <property type="entry name" value="TRANSLATION INITIATION FACTOR"/>
    <property type="match status" value="1"/>
</dbReference>
<reference evidence="2" key="2">
    <citation type="submission" date="2021-12" db="EMBL/GenBank/DDBJ databases">
        <title>Resequencing data analysis of finger millet.</title>
        <authorList>
            <person name="Hatakeyama M."/>
            <person name="Aluri S."/>
            <person name="Balachadran M.T."/>
            <person name="Sivarajan S.R."/>
            <person name="Poveda L."/>
            <person name="Shimizu-Inatsugi R."/>
            <person name="Schlapbach R."/>
            <person name="Sreeman S.M."/>
            <person name="Shimizu K.K."/>
        </authorList>
    </citation>
    <scope>NUCLEOTIDE SEQUENCE</scope>
</reference>
<comment type="caution">
    <text evidence="2">The sequence shown here is derived from an EMBL/GenBank/DDBJ whole genome shotgun (WGS) entry which is preliminary data.</text>
</comment>
<sequence>MPPRRKRRAAPAKEQPPPSSPPLQPPEPPRADAPLAEKLEHVANQELDKDLYGRGSSCFSDSAWSELPAGQVAGATDAFQTPGAVSSRLSLGMTPKTVRLPKNGEMLLSVHGSPLGVYKEENLAAIQESGNRSEDAPC</sequence>
<dbReference type="EMBL" id="BQKI01000001">
    <property type="protein sequence ID" value="GJM87135.1"/>
    <property type="molecule type" value="Genomic_DNA"/>
</dbReference>